<evidence type="ECO:0000256" key="5">
    <source>
        <dbReference type="ARBA" id="ARBA00022737"/>
    </source>
</evidence>
<sequence>SGFLCLSPNSRWLASAAKDGVLFVYCTSTMDILAQKHCHSYQGGGIRSMVFSLDGKFILVNGENDGALVCLKWKKIKKTEVKEAAFHWQSLLAILNKSTSNENVVLKSMAEWQFDPESTLETLAEEKFKVTEEDGNVTSLYSAGTNDVTWIGQKIKKVLSSTVLKIAFPLFTFKLLFIPYTYFKNQQIQKMMHENEQVPDIEKLEQQEFNLDIEEQERAQAEAEQEVARVRKEIETENLANRYLQDVIKHECWDAMCVKGRAVKCFHMACEVKNYPLKERSEEELETLEKVLKLKKIETADLKVQKKNLQIESETVLSKEGEKAEEVMTDDSASYCLIGSLSSQYGGDTSILYHQWDLHTREQKVNQIVLLKDIIYKVKTAFNKEFDIVAQQKEQEIARVKERNLRIREILAQLDLQVEVWEPALTDDEIPERALTVQDSEIKVEKYLTHQETEKAEMLAKLEMERRLPAMDNERLRGLNDMMGGVLEVKKEDILKMDIPPPPFISKPEHVWNDEEKQIFREHERKVKELNEEKEKYRRSLENELKKLKASIQETTENFDETVCKLSERKVKLEMVIYQEELKIVNLVYALLLNEELDTREAGLHNFLMKKEKEKNLEYGFTKEFADVPANLLDELFQLYKHRPKIPVTERLLDTANPYGDCSGSAEDHKDALTLLMKAMDELDSPEHMPNGLDPSIWEHFCLARRNKMESEELVKWKVLTLAEMQAFLQRRMDDNEKIKSEIEDIFQELTWLQEEKMKLQLNLTIQFLLKQGQVELESIEIPEYRDAILINKSVIEELNCSIMAQGEKKIASMVECKEFSKGIFQLEWEHKKMRMQIEDLEQKARDIVTLPISKDRQLFLTVLNYDSRIAHHISVMEQTLGIMDKLHKKNVKNHQKRIKELEKCICLKAQANYELSLKLKEMLVSVSERRHIFEAAGTQHVSKKIAKQRYREILKQKHLRGLVKEQEEQFEILQEEVERLRSRTFPIL</sequence>
<dbReference type="PANTHER" id="PTHR14885:SF1">
    <property type="entry name" value="CILIA- AND FLAGELLA-ASSOCIATED PROTEIN 43"/>
    <property type="match status" value="1"/>
</dbReference>
<comment type="subcellular location">
    <subcellularLocation>
        <location evidence="1">Cell projection</location>
        <location evidence="1">Cilium</location>
    </subcellularLocation>
    <subcellularLocation>
        <location evidence="2">Cytoplasm</location>
        <location evidence="2">Cytoskeleton</location>
    </subcellularLocation>
</comment>
<dbReference type="Proteomes" id="UP000053806">
    <property type="component" value="Unassembled WGS sequence"/>
</dbReference>
<proteinExistence type="predicted"/>
<dbReference type="AlphaFoldDB" id="A0A093IP15"/>
<dbReference type="InterPro" id="IPR011044">
    <property type="entry name" value="Quino_amine_DH_bsu"/>
</dbReference>
<evidence type="ECO:0000256" key="7">
    <source>
        <dbReference type="ARBA" id="ARBA00023212"/>
    </source>
</evidence>
<feature type="coiled-coil region" evidence="9">
    <location>
        <begin position="513"/>
        <end position="558"/>
    </location>
</feature>
<dbReference type="GO" id="GO:0005930">
    <property type="term" value="C:axoneme"/>
    <property type="evidence" value="ECO:0007669"/>
    <property type="project" value="TreeGrafter"/>
</dbReference>
<evidence type="ECO:0000256" key="9">
    <source>
        <dbReference type="SAM" id="Coils"/>
    </source>
</evidence>
<feature type="coiled-coil region" evidence="9">
    <location>
        <begin position="957"/>
        <end position="984"/>
    </location>
</feature>
<evidence type="ECO:0000256" key="3">
    <source>
        <dbReference type="ARBA" id="ARBA00022490"/>
    </source>
</evidence>
<dbReference type="GO" id="GO:0007288">
    <property type="term" value="P:sperm axoneme assembly"/>
    <property type="evidence" value="ECO:0007669"/>
    <property type="project" value="TreeGrafter"/>
</dbReference>
<gene>
    <name evidence="10" type="ORF">N327_02166</name>
</gene>
<evidence type="ECO:0000256" key="6">
    <source>
        <dbReference type="ARBA" id="ARBA00023054"/>
    </source>
</evidence>
<keyword evidence="3" id="KW-0963">Cytoplasm</keyword>
<evidence type="ECO:0000313" key="11">
    <source>
        <dbReference type="Proteomes" id="UP000053806"/>
    </source>
</evidence>
<keyword evidence="6 9" id="KW-0175">Coiled coil</keyword>
<accession>A0A093IP15</accession>
<dbReference type="Pfam" id="PF25828">
    <property type="entry name" value="CC_Cfap43"/>
    <property type="match status" value="1"/>
</dbReference>
<evidence type="ECO:0000313" key="10">
    <source>
        <dbReference type="EMBL" id="KFW01372.1"/>
    </source>
</evidence>
<keyword evidence="8" id="KW-0966">Cell projection</keyword>
<feature type="non-terminal residue" evidence="10">
    <location>
        <position position="989"/>
    </location>
</feature>
<evidence type="ECO:0000256" key="2">
    <source>
        <dbReference type="ARBA" id="ARBA00004245"/>
    </source>
</evidence>
<evidence type="ECO:0000256" key="8">
    <source>
        <dbReference type="ARBA" id="ARBA00023273"/>
    </source>
</evidence>
<dbReference type="SUPFAM" id="SSF50969">
    <property type="entry name" value="YVTN repeat-like/Quinoprotein amine dehydrogenase"/>
    <property type="match status" value="1"/>
</dbReference>
<keyword evidence="11" id="KW-1185">Reference proteome</keyword>
<evidence type="ECO:0000256" key="4">
    <source>
        <dbReference type="ARBA" id="ARBA00022574"/>
    </source>
</evidence>
<feature type="coiled-coil region" evidence="9">
    <location>
        <begin position="383"/>
        <end position="410"/>
    </location>
</feature>
<dbReference type="Gene3D" id="2.130.10.10">
    <property type="entry name" value="YVTN repeat-like/Quinoprotein amine dehydrogenase"/>
    <property type="match status" value="1"/>
</dbReference>
<keyword evidence="4" id="KW-0853">WD repeat</keyword>
<feature type="non-terminal residue" evidence="10">
    <location>
        <position position="1"/>
    </location>
</feature>
<keyword evidence="7" id="KW-0206">Cytoskeleton</keyword>
<name>A0A093IP15_FULGA</name>
<protein>
    <submittedName>
        <fullName evidence="10">WD repeat-containing protein 96</fullName>
    </submittedName>
</protein>
<dbReference type="EMBL" id="KK592992">
    <property type="protein sequence ID" value="KFW01372.1"/>
    <property type="molecule type" value="Genomic_DNA"/>
</dbReference>
<dbReference type="PANTHER" id="PTHR14885">
    <property type="entry name" value="CILIA- AND FLAGELLA-ASSOCIATED PROTEIN 43-RELATED"/>
    <property type="match status" value="1"/>
</dbReference>
<reference evidence="10 11" key="1">
    <citation type="submission" date="2014-04" db="EMBL/GenBank/DDBJ databases">
        <title>Genome evolution of avian class.</title>
        <authorList>
            <person name="Zhang G."/>
            <person name="Li C."/>
        </authorList>
    </citation>
    <scope>NUCLEOTIDE SEQUENCE [LARGE SCALE GENOMIC DNA]</scope>
    <source>
        <strain evidence="10">BGI_N327</strain>
    </source>
</reference>
<feature type="coiled-coil region" evidence="9">
    <location>
        <begin position="204"/>
        <end position="240"/>
    </location>
</feature>
<dbReference type="InterPro" id="IPR015943">
    <property type="entry name" value="WD40/YVTN_repeat-like_dom_sf"/>
</dbReference>
<keyword evidence="5" id="KW-0677">Repeat</keyword>
<organism evidence="10 11">
    <name type="scientific">Fulmarus glacialis</name>
    <name type="common">Northern fulmar</name>
    <dbReference type="NCBI Taxonomy" id="30455"/>
    <lineage>
        <taxon>Eukaryota</taxon>
        <taxon>Metazoa</taxon>
        <taxon>Chordata</taxon>
        <taxon>Craniata</taxon>
        <taxon>Vertebrata</taxon>
        <taxon>Euteleostomi</taxon>
        <taxon>Archelosauria</taxon>
        <taxon>Archosauria</taxon>
        <taxon>Dinosauria</taxon>
        <taxon>Saurischia</taxon>
        <taxon>Theropoda</taxon>
        <taxon>Coelurosauria</taxon>
        <taxon>Aves</taxon>
        <taxon>Neognathae</taxon>
        <taxon>Neoaves</taxon>
        <taxon>Aequornithes</taxon>
        <taxon>Procellariiformes</taxon>
        <taxon>Procellariidae</taxon>
        <taxon>Fulmarus</taxon>
    </lineage>
</organism>
<evidence type="ECO:0000256" key="1">
    <source>
        <dbReference type="ARBA" id="ARBA00004138"/>
    </source>
</evidence>